<evidence type="ECO:0000313" key="2">
    <source>
        <dbReference type="EMBL" id="KAK0584499.1"/>
    </source>
</evidence>
<protein>
    <submittedName>
        <fullName evidence="2">Uncharacterized protein</fullName>
    </submittedName>
</protein>
<sequence>MRQLKKFFAMKDHSNEKALRHFDKSLQLHMASGVETPSKRAFNTYYSGQKGSFSGSSAEPDLGPATGRDYGPFMPDGDEEVVWPFEDEIEDDEDSEDPLTAS</sequence>
<keyword evidence="3" id="KW-1185">Reference proteome</keyword>
<proteinExistence type="predicted"/>
<comment type="caution">
    <text evidence="2">The sequence shown here is derived from an EMBL/GenBank/DDBJ whole genome shotgun (WGS) entry which is preliminary data.</text>
</comment>
<dbReference type="EMBL" id="JAUESC010000383">
    <property type="protein sequence ID" value="KAK0584499.1"/>
    <property type="molecule type" value="Genomic_DNA"/>
</dbReference>
<gene>
    <name evidence="2" type="ORF">LWI29_014166</name>
</gene>
<feature type="region of interest" description="Disordered" evidence="1">
    <location>
        <begin position="49"/>
        <end position="79"/>
    </location>
</feature>
<dbReference type="Proteomes" id="UP001168877">
    <property type="component" value="Unassembled WGS sequence"/>
</dbReference>
<name>A0AA39VGJ5_ACESA</name>
<reference evidence="2" key="2">
    <citation type="submission" date="2023-06" db="EMBL/GenBank/DDBJ databases">
        <authorList>
            <person name="Swenson N.G."/>
            <person name="Wegrzyn J.L."/>
            <person name="Mcevoy S.L."/>
        </authorList>
    </citation>
    <scope>NUCLEOTIDE SEQUENCE</scope>
    <source>
        <strain evidence="2">NS2018</strain>
        <tissue evidence="2">Leaf</tissue>
    </source>
</reference>
<evidence type="ECO:0000256" key="1">
    <source>
        <dbReference type="SAM" id="MobiDB-lite"/>
    </source>
</evidence>
<accession>A0AA39VGJ5</accession>
<dbReference type="AlphaFoldDB" id="A0AA39VGJ5"/>
<organism evidence="2 3">
    <name type="scientific">Acer saccharum</name>
    <name type="common">Sugar maple</name>
    <dbReference type="NCBI Taxonomy" id="4024"/>
    <lineage>
        <taxon>Eukaryota</taxon>
        <taxon>Viridiplantae</taxon>
        <taxon>Streptophyta</taxon>
        <taxon>Embryophyta</taxon>
        <taxon>Tracheophyta</taxon>
        <taxon>Spermatophyta</taxon>
        <taxon>Magnoliopsida</taxon>
        <taxon>eudicotyledons</taxon>
        <taxon>Gunneridae</taxon>
        <taxon>Pentapetalae</taxon>
        <taxon>rosids</taxon>
        <taxon>malvids</taxon>
        <taxon>Sapindales</taxon>
        <taxon>Sapindaceae</taxon>
        <taxon>Hippocastanoideae</taxon>
        <taxon>Acereae</taxon>
        <taxon>Acer</taxon>
    </lineage>
</organism>
<evidence type="ECO:0000313" key="3">
    <source>
        <dbReference type="Proteomes" id="UP001168877"/>
    </source>
</evidence>
<reference evidence="2" key="1">
    <citation type="journal article" date="2022" name="Plant J.">
        <title>Strategies of tolerance reflected in two North American maple genomes.</title>
        <authorList>
            <person name="McEvoy S.L."/>
            <person name="Sezen U.U."/>
            <person name="Trouern-Trend A."/>
            <person name="McMahon S.M."/>
            <person name="Schaberg P.G."/>
            <person name="Yang J."/>
            <person name="Wegrzyn J.L."/>
            <person name="Swenson N.G."/>
        </authorList>
    </citation>
    <scope>NUCLEOTIDE SEQUENCE</scope>
    <source>
        <strain evidence="2">NS2018</strain>
    </source>
</reference>